<evidence type="ECO:0000313" key="8">
    <source>
        <dbReference type="Proteomes" id="UP001501594"/>
    </source>
</evidence>
<keyword evidence="2 4" id="KW-0560">Oxidoreductase</keyword>
<keyword evidence="3 4" id="KW-0786">Thiamine pyrophosphate</keyword>
<comment type="caution">
    <text evidence="7">The sequence shown here is derived from an EMBL/GenBank/DDBJ whole genome shotgun (WGS) entry which is preliminary data.</text>
</comment>
<dbReference type="SUPFAM" id="SSF52518">
    <property type="entry name" value="Thiamin diphosphate-binding fold (THDP-binding)"/>
    <property type="match status" value="1"/>
</dbReference>
<gene>
    <name evidence="7" type="primary">pdhA</name>
    <name evidence="7" type="ORF">GCM10022256_30740</name>
</gene>
<comment type="function">
    <text evidence="4">The branched-chain alpha-keto dehydrogenase complex catalyzes the overall conversion of alpha-keto acids to acyl-CoA and CO(2). It contains multiple copies of three enzymatic components: branched-chain alpha-keto acid decarboxylase (E1), lipoamide acyltransferase (E2) and lipoamide dehydrogenase (E3).</text>
</comment>
<feature type="region of interest" description="Disordered" evidence="5">
    <location>
        <begin position="1"/>
        <end position="21"/>
    </location>
</feature>
<dbReference type="RefSeq" id="WP_344797758.1">
    <property type="nucleotide sequence ID" value="NZ_BAABAU010000004.1"/>
</dbReference>
<evidence type="ECO:0000259" key="6">
    <source>
        <dbReference type="Pfam" id="PF00676"/>
    </source>
</evidence>
<dbReference type="Pfam" id="PF00676">
    <property type="entry name" value="E1_dh"/>
    <property type="match status" value="1"/>
</dbReference>
<comment type="similarity">
    <text evidence="4">Belongs to the BCKDHA family.</text>
</comment>
<dbReference type="EC" id="1.2.4.4" evidence="4"/>
<reference evidence="8" key="1">
    <citation type="journal article" date="2019" name="Int. J. Syst. Evol. Microbiol.">
        <title>The Global Catalogue of Microorganisms (GCM) 10K type strain sequencing project: providing services to taxonomists for standard genome sequencing and annotation.</title>
        <authorList>
            <consortium name="The Broad Institute Genomics Platform"/>
            <consortium name="The Broad Institute Genome Sequencing Center for Infectious Disease"/>
            <person name="Wu L."/>
            <person name="Ma J."/>
        </authorList>
    </citation>
    <scope>NUCLEOTIDE SEQUENCE [LARGE SCALE GENOMIC DNA]</scope>
    <source>
        <strain evidence="8">JCM 17442</strain>
    </source>
</reference>
<dbReference type="CDD" id="cd02000">
    <property type="entry name" value="TPP_E1_PDC_ADC_BCADC"/>
    <property type="match status" value="1"/>
</dbReference>
<organism evidence="7 8">
    <name type="scientific">Frondihabitans peucedani</name>
    <dbReference type="NCBI Taxonomy" id="598626"/>
    <lineage>
        <taxon>Bacteria</taxon>
        <taxon>Bacillati</taxon>
        <taxon>Actinomycetota</taxon>
        <taxon>Actinomycetes</taxon>
        <taxon>Micrococcales</taxon>
        <taxon>Microbacteriaceae</taxon>
        <taxon>Frondihabitans</taxon>
    </lineage>
</organism>
<evidence type="ECO:0000256" key="2">
    <source>
        <dbReference type="ARBA" id="ARBA00023002"/>
    </source>
</evidence>
<evidence type="ECO:0000256" key="5">
    <source>
        <dbReference type="SAM" id="MobiDB-lite"/>
    </source>
</evidence>
<comment type="cofactor">
    <cofactor evidence="1 4">
        <name>thiamine diphosphate</name>
        <dbReference type="ChEBI" id="CHEBI:58937"/>
    </cofactor>
</comment>
<accession>A0ABP8E5F0</accession>
<dbReference type="InterPro" id="IPR050771">
    <property type="entry name" value="Alpha-ketoacid_DH_E1_comp"/>
</dbReference>
<evidence type="ECO:0000256" key="1">
    <source>
        <dbReference type="ARBA" id="ARBA00001964"/>
    </source>
</evidence>
<feature type="domain" description="Dehydrogenase E1 component" evidence="6">
    <location>
        <begin position="55"/>
        <end position="317"/>
    </location>
</feature>
<dbReference type="PANTHER" id="PTHR43380">
    <property type="entry name" value="2-OXOISOVALERATE DEHYDROGENASE SUBUNIT ALPHA, MITOCHONDRIAL"/>
    <property type="match status" value="1"/>
</dbReference>
<dbReference type="InterPro" id="IPR001017">
    <property type="entry name" value="DH_E1"/>
</dbReference>
<dbReference type="Gene3D" id="3.40.50.970">
    <property type="match status" value="1"/>
</dbReference>
<evidence type="ECO:0000256" key="4">
    <source>
        <dbReference type="RuleBase" id="RU365014"/>
    </source>
</evidence>
<keyword evidence="8" id="KW-1185">Reference proteome</keyword>
<dbReference type="EMBL" id="BAABAU010000004">
    <property type="protein sequence ID" value="GAA4267462.1"/>
    <property type="molecule type" value="Genomic_DNA"/>
</dbReference>
<sequence>MSSDAAVSSDATGPDAPPIQLLDPAGVLQENDRTAEFLPVIEALDDESLQRFHRDMVLTRRFDDEAGNLQRQGQLALWVPSHGQEGAQVGSAHAMRPQDHVFPSYREHAVGLVRGIDPVDVIRLLRGTTHGGWIPEEKQNFHLYTLVIGSQTLHATGYAMGIAMDGSYATGDPTRDQAVITYFGDGATSQGDVNEAMVFAASFQTPELFFLQNNHYAISVPVATQSRSPLVRRGEGFGIPSTQIDGNDVLASYAVTLRDLTAARGGDGPRFIEALTYRIGAHTTSDDPTKYRTDSELQSWIARDPITRFEAFLRSRGEGDAFFAEVEAEARDLAEDVRRRTLALERPSTDLMFDHVYSEAHPRITEQKEWLASYESSFGDSL</sequence>
<protein>
    <recommendedName>
        <fullName evidence="4">2-oxoisovalerate dehydrogenase subunit alpha</fullName>
        <ecNumber evidence="4">1.2.4.4</ecNumber>
    </recommendedName>
    <alternativeName>
        <fullName evidence="4">Branched-chain alpha-keto acid dehydrogenase E1 component alpha chain</fullName>
    </alternativeName>
</protein>
<dbReference type="PANTHER" id="PTHR43380:SF1">
    <property type="entry name" value="2-OXOISOVALERATE DEHYDROGENASE SUBUNIT ALPHA, MITOCHONDRIAL"/>
    <property type="match status" value="1"/>
</dbReference>
<evidence type="ECO:0000256" key="3">
    <source>
        <dbReference type="ARBA" id="ARBA00023052"/>
    </source>
</evidence>
<keyword evidence="7" id="KW-0670">Pyruvate</keyword>
<comment type="catalytic activity">
    <reaction evidence="4">
        <text>N(6)-[(R)-lipoyl]-L-lysyl-[protein] + 3-methyl-2-oxobutanoate + H(+) = N(6)-[(R)-S(8)-2-methylpropanoyldihydrolipoyl]-L-lysyl-[protein] + CO2</text>
        <dbReference type="Rhea" id="RHEA:13457"/>
        <dbReference type="Rhea" id="RHEA-COMP:10474"/>
        <dbReference type="Rhea" id="RHEA-COMP:10497"/>
        <dbReference type="ChEBI" id="CHEBI:11851"/>
        <dbReference type="ChEBI" id="CHEBI:15378"/>
        <dbReference type="ChEBI" id="CHEBI:16526"/>
        <dbReference type="ChEBI" id="CHEBI:83099"/>
        <dbReference type="ChEBI" id="CHEBI:83142"/>
        <dbReference type="EC" id="1.2.4.4"/>
    </reaction>
</comment>
<name>A0ABP8E5F0_9MICO</name>
<feature type="compositionally biased region" description="Polar residues" evidence="5">
    <location>
        <begin position="1"/>
        <end position="11"/>
    </location>
</feature>
<proteinExistence type="inferred from homology"/>
<dbReference type="InterPro" id="IPR029061">
    <property type="entry name" value="THDP-binding"/>
</dbReference>
<evidence type="ECO:0000313" key="7">
    <source>
        <dbReference type="EMBL" id="GAA4267462.1"/>
    </source>
</evidence>
<dbReference type="Proteomes" id="UP001501594">
    <property type="component" value="Unassembled WGS sequence"/>
</dbReference>